<dbReference type="InterPro" id="IPR006145">
    <property type="entry name" value="PsdUridine_synth_RsuA/RluA"/>
</dbReference>
<evidence type="ECO:0000256" key="2">
    <source>
        <dbReference type="ARBA" id="ARBA00023235"/>
    </source>
</evidence>
<name>A0A161LDY3_9BACT</name>
<keyword evidence="5" id="KW-1185">Reference proteome</keyword>
<feature type="domain" description="Pseudouridine synthase RsuA/RluA-like" evidence="3">
    <location>
        <begin position="35"/>
        <end position="190"/>
    </location>
</feature>
<dbReference type="GO" id="GO:0140098">
    <property type="term" value="F:catalytic activity, acting on RNA"/>
    <property type="evidence" value="ECO:0007669"/>
    <property type="project" value="UniProtKB-ARBA"/>
</dbReference>
<protein>
    <submittedName>
        <fullName evidence="4">23S rRNA pseudouridine1911/1915/1917 synthase</fullName>
    </submittedName>
</protein>
<dbReference type="PANTHER" id="PTHR21600">
    <property type="entry name" value="MITOCHONDRIAL RNA PSEUDOURIDINE SYNTHASE"/>
    <property type="match status" value="1"/>
</dbReference>
<dbReference type="EMBL" id="BDCR01000002">
    <property type="protein sequence ID" value="GAT62605.1"/>
    <property type="molecule type" value="Genomic_DNA"/>
</dbReference>
<dbReference type="Pfam" id="PF00849">
    <property type="entry name" value="PseudoU_synth_2"/>
    <property type="match status" value="1"/>
</dbReference>
<dbReference type="InterPro" id="IPR020103">
    <property type="entry name" value="PsdUridine_synth_cat_dom_sf"/>
</dbReference>
<dbReference type="CDD" id="cd02869">
    <property type="entry name" value="PseudoU_synth_RluA_like"/>
    <property type="match status" value="1"/>
</dbReference>
<dbReference type="InterPro" id="IPR050188">
    <property type="entry name" value="RluA_PseudoU_synthase"/>
</dbReference>
<comment type="caution">
    <text evidence="4">The sequence shown here is derived from an EMBL/GenBank/DDBJ whole genome shotgun (WGS) entry which is preliminary data.</text>
</comment>
<evidence type="ECO:0000313" key="4">
    <source>
        <dbReference type="EMBL" id="GAT62605.1"/>
    </source>
</evidence>
<evidence type="ECO:0000259" key="3">
    <source>
        <dbReference type="Pfam" id="PF00849"/>
    </source>
</evidence>
<dbReference type="Proteomes" id="UP000076586">
    <property type="component" value="Unassembled WGS sequence"/>
</dbReference>
<dbReference type="GO" id="GO:0003723">
    <property type="term" value="F:RNA binding"/>
    <property type="evidence" value="ECO:0007669"/>
    <property type="project" value="InterPro"/>
</dbReference>
<accession>A0A161LDY3</accession>
<comment type="similarity">
    <text evidence="1">Belongs to the pseudouridine synthase RluA family.</text>
</comment>
<dbReference type="GO" id="GO:0001522">
    <property type="term" value="P:pseudouridine synthesis"/>
    <property type="evidence" value="ECO:0007669"/>
    <property type="project" value="InterPro"/>
</dbReference>
<reference evidence="5" key="1">
    <citation type="submission" date="2016-04" db="EMBL/GenBank/DDBJ databases">
        <title>Draft genome sequence of Paludibacter jiangxiensis strain NM7.</title>
        <authorList>
            <person name="Qiu Y."/>
            <person name="Matsuura N."/>
            <person name="Ohashi A."/>
            <person name="Tourlousse M.D."/>
            <person name="Sekiguchi Y."/>
        </authorList>
    </citation>
    <scope>NUCLEOTIDE SEQUENCE [LARGE SCALE GENOMIC DNA]</scope>
    <source>
        <strain evidence="5">NM7</strain>
    </source>
</reference>
<proteinExistence type="inferred from homology"/>
<dbReference type="STRING" id="681398.PJIAN_2164"/>
<evidence type="ECO:0000256" key="1">
    <source>
        <dbReference type="ARBA" id="ARBA00010876"/>
    </source>
</evidence>
<evidence type="ECO:0000313" key="5">
    <source>
        <dbReference type="Proteomes" id="UP000076586"/>
    </source>
</evidence>
<dbReference type="SUPFAM" id="SSF55120">
    <property type="entry name" value="Pseudouridine synthase"/>
    <property type="match status" value="1"/>
</dbReference>
<reference evidence="5" key="2">
    <citation type="journal article" date="2017" name="Genome Announc.">
        <title>Draft genome sequence of Paludibacter jiangxiensis NM7(T), a propionate-producing fermentative bacterium.</title>
        <authorList>
            <person name="Qiu Y.-L."/>
            <person name="Tourlousse D.M."/>
            <person name="Matsuura N."/>
            <person name="Ohashi A."/>
            <person name="Sekiguchi Y."/>
        </authorList>
    </citation>
    <scope>NUCLEOTIDE SEQUENCE [LARGE SCALE GENOMIC DNA]</scope>
    <source>
        <strain evidence="5">NM7</strain>
    </source>
</reference>
<dbReference type="GO" id="GO:0009982">
    <property type="term" value="F:pseudouridine synthase activity"/>
    <property type="evidence" value="ECO:0007669"/>
    <property type="project" value="InterPro"/>
</dbReference>
<keyword evidence="2" id="KW-0413">Isomerase</keyword>
<dbReference type="AlphaFoldDB" id="A0A161LDY3"/>
<dbReference type="GO" id="GO:0006396">
    <property type="term" value="P:RNA processing"/>
    <property type="evidence" value="ECO:0007669"/>
    <property type="project" value="UniProtKB-ARBA"/>
</dbReference>
<gene>
    <name evidence="4" type="ORF">PJIAN_2164</name>
</gene>
<dbReference type="Gene3D" id="3.30.2350.10">
    <property type="entry name" value="Pseudouridine synthase"/>
    <property type="match status" value="1"/>
</dbReference>
<dbReference type="PANTHER" id="PTHR21600:SF83">
    <property type="entry name" value="PSEUDOURIDYLATE SYNTHASE RPUSD4, MITOCHONDRIAL"/>
    <property type="match status" value="1"/>
</dbReference>
<organism evidence="4 5">
    <name type="scientific">Paludibacter jiangxiensis</name>
    <dbReference type="NCBI Taxonomy" id="681398"/>
    <lineage>
        <taxon>Bacteria</taxon>
        <taxon>Pseudomonadati</taxon>
        <taxon>Bacteroidota</taxon>
        <taxon>Bacteroidia</taxon>
        <taxon>Bacteroidales</taxon>
        <taxon>Paludibacteraceae</taxon>
        <taxon>Paludibacter</taxon>
    </lineage>
</organism>
<sequence>MGYDKKRGSDWVLAYFHLTLHLKFSYMTILYEDNHVIAVNKTCSEIVQGDKTGDKPLSELLKVYLKEKYNKPGNVFVGVTHRLDRPVSGVTLFAKTSKSLSRLNAMFQNHEVKKFYWAIVKKADIAPEATLTHYLVRNEKQNKSYAYDEERKDSKKAILHYRIIGTSDNYYLLEIDLQTGRHHQIRCQLAKIGCPIKGDLKYGFARSNPDGGISLHARLLSFVHPVSKQEIEITAPVPDDNLWKAFEAQMA</sequence>